<reference evidence="1 2" key="1">
    <citation type="journal article" date="2019" name="Sci. Rep.">
        <title>Nanopore sequencing improves the draft genome of the human pathogenic amoeba Naegleria fowleri.</title>
        <authorList>
            <person name="Liechti N."/>
            <person name="Schurch N."/>
            <person name="Bruggmann R."/>
            <person name="Wittwer M."/>
        </authorList>
    </citation>
    <scope>NUCLEOTIDE SEQUENCE [LARGE SCALE GENOMIC DNA]</scope>
    <source>
        <strain evidence="1 2">ATCC 30894</strain>
    </source>
</reference>
<dbReference type="EMBL" id="VFQX01000004">
    <property type="protein sequence ID" value="KAF0984121.1"/>
    <property type="molecule type" value="Genomic_DNA"/>
</dbReference>
<dbReference type="VEuPathDB" id="AmoebaDB:NF0091520"/>
<evidence type="ECO:0000313" key="2">
    <source>
        <dbReference type="Proteomes" id="UP000444721"/>
    </source>
</evidence>
<dbReference type="VEuPathDB" id="AmoebaDB:NfTy_004040"/>
<comment type="caution">
    <text evidence="1">The sequence shown here is derived from an EMBL/GenBank/DDBJ whole genome shotgun (WGS) entry which is preliminary data.</text>
</comment>
<dbReference type="RefSeq" id="XP_044568834.1">
    <property type="nucleotide sequence ID" value="XM_044711847.1"/>
</dbReference>
<dbReference type="AlphaFoldDB" id="A0A6A5CA75"/>
<dbReference type="Proteomes" id="UP000444721">
    <property type="component" value="Unassembled WGS sequence"/>
</dbReference>
<keyword evidence="2" id="KW-1185">Reference proteome</keyword>
<dbReference type="OrthoDB" id="10484450at2759"/>
<protein>
    <submittedName>
        <fullName evidence="1">Uncharacterized protein</fullName>
    </submittedName>
</protein>
<name>A0A6A5CA75_NAEFO</name>
<dbReference type="GeneID" id="68115254"/>
<proteinExistence type="predicted"/>
<gene>
    <name evidence="1" type="ORF">FDP41_008036</name>
</gene>
<organism evidence="1 2">
    <name type="scientific">Naegleria fowleri</name>
    <name type="common">Brain eating amoeba</name>
    <dbReference type="NCBI Taxonomy" id="5763"/>
    <lineage>
        <taxon>Eukaryota</taxon>
        <taxon>Discoba</taxon>
        <taxon>Heterolobosea</taxon>
        <taxon>Tetramitia</taxon>
        <taxon>Eutetramitia</taxon>
        <taxon>Vahlkampfiidae</taxon>
        <taxon>Naegleria</taxon>
    </lineage>
</organism>
<evidence type="ECO:0000313" key="1">
    <source>
        <dbReference type="EMBL" id="KAF0984121.1"/>
    </source>
</evidence>
<accession>A0A6A5CA75</accession>
<sequence>MHKLFRREVASIQSSLKLCFGIKNSRFSFLLLSKSLFTQNLSTRKLYHHNIIHGAHIQHDKNNQCHEDDHDSNSLMTMKDLELIFKTKSLHQDHSNQALFQFINHVLYQSNGEAFLYIFKSKHTRPYEEEIILSNDLQIPITLLRNIQNKAVVRMNSEQELLNVLSDLALYGGAYAERPENSLAESWAIETIQSWKSIIHHKQSHKNNMPPSFDVNNIDIINTENLLEFSSGICINLYELDSAKADACWSSGTTVSHSKITIEDNSSLISRINKNPPFAEFKYFFNGSIWDKILLCNFKWSASEKNMEYYYVLVGITDKE</sequence>
<dbReference type="VEuPathDB" id="AmoebaDB:FDP41_008036"/>